<comment type="similarity">
    <text evidence="1">Belongs to the peptidase C40 family.</text>
</comment>
<organism evidence="6 7">
    <name type="scientific">Tumidithrix elongata BACA0141</name>
    <dbReference type="NCBI Taxonomy" id="2716417"/>
    <lineage>
        <taxon>Bacteria</taxon>
        <taxon>Bacillati</taxon>
        <taxon>Cyanobacteriota</taxon>
        <taxon>Cyanophyceae</taxon>
        <taxon>Pseudanabaenales</taxon>
        <taxon>Pseudanabaenaceae</taxon>
        <taxon>Tumidithrix</taxon>
        <taxon>Tumidithrix elongata</taxon>
    </lineage>
</organism>
<dbReference type="InterPro" id="IPR038765">
    <property type="entry name" value="Papain-like_cys_pep_sf"/>
</dbReference>
<evidence type="ECO:0000256" key="4">
    <source>
        <dbReference type="ARBA" id="ARBA00022807"/>
    </source>
</evidence>
<evidence type="ECO:0000256" key="2">
    <source>
        <dbReference type="ARBA" id="ARBA00022670"/>
    </source>
</evidence>
<evidence type="ECO:0000256" key="1">
    <source>
        <dbReference type="ARBA" id="ARBA00007074"/>
    </source>
</evidence>
<accession>A0AAW9Q9I4</accession>
<dbReference type="InterPro" id="IPR051202">
    <property type="entry name" value="Peptidase_C40"/>
</dbReference>
<reference evidence="6" key="1">
    <citation type="submission" date="2024-01" db="EMBL/GenBank/DDBJ databases">
        <title>Bank of Algae and Cyanobacteria of the Azores (BACA) strain genomes.</title>
        <authorList>
            <person name="Luz R."/>
            <person name="Cordeiro R."/>
            <person name="Fonseca A."/>
            <person name="Goncalves V."/>
        </authorList>
    </citation>
    <scope>NUCLEOTIDE SEQUENCE</scope>
    <source>
        <strain evidence="6">BACA0141</strain>
    </source>
</reference>
<name>A0AAW9Q9I4_9CYAN</name>
<dbReference type="Proteomes" id="UP001333818">
    <property type="component" value="Unassembled WGS sequence"/>
</dbReference>
<dbReference type="SUPFAM" id="SSF82057">
    <property type="entry name" value="Prokaryotic SH3-related domain"/>
    <property type="match status" value="1"/>
</dbReference>
<dbReference type="PANTHER" id="PTHR47053">
    <property type="entry name" value="MUREIN DD-ENDOPEPTIDASE MEPH-RELATED"/>
    <property type="match status" value="1"/>
</dbReference>
<dbReference type="RefSeq" id="WP_330485588.1">
    <property type="nucleotide sequence ID" value="NZ_JAZBJZ010000115.1"/>
</dbReference>
<gene>
    <name evidence="6" type="ORF">V2H45_20610</name>
</gene>
<keyword evidence="4" id="KW-0788">Thiol protease</keyword>
<dbReference type="Pfam" id="PF00877">
    <property type="entry name" value="NLPC_P60"/>
    <property type="match status" value="1"/>
</dbReference>
<keyword evidence="3" id="KW-0378">Hydrolase</keyword>
<evidence type="ECO:0000259" key="5">
    <source>
        <dbReference type="PROSITE" id="PS51935"/>
    </source>
</evidence>
<protein>
    <submittedName>
        <fullName evidence="6">C40 family peptidase</fullName>
    </submittedName>
</protein>
<dbReference type="GO" id="GO:0006508">
    <property type="term" value="P:proteolysis"/>
    <property type="evidence" value="ECO:0007669"/>
    <property type="project" value="UniProtKB-KW"/>
</dbReference>
<proteinExistence type="inferred from homology"/>
<feature type="domain" description="NlpC/P60" evidence="5">
    <location>
        <begin position="91"/>
        <end position="222"/>
    </location>
</feature>
<dbReference type="PANTHER" id="PTHR47053:SF1">
    <property type="entry name" value="MUREIN DD-ENDOPEPTIDASE MEPH-RELATED"/>
    <property type="match status" value="1"/>
</dbReference>
<keyword evidence="7" id="KW-1185">Reference proteome</keyword>
<dbReference type="GO" id="GO:0008234">
    <property type="term" value="F:cysteine-type peptidase activity"/>
    <property type="evidence" value="ECO:0007669"/>
    <property type="project" value="UniProtKB-KW"/>
</dbReference>
<keyword evidence="2" id="KW-0645">Protease</keyword>
<dbReference type="EMBL" id="JAZBJZ010000115">
    <property type="protein sequence ID" value="MEE3719151.1"/>
    <property type="molecule type" value="Genomic_DNA"/>
</dbReference>
<dbReference type="Gene3D" id="3.90.1720.10">
    <property type="entry name" value="endopeptidase domain like (from Nostoc punctiforme)"/>
    <property type="match status" value="1"/>
</dbReference>
<sequence>MAMQYRSITDINIYDSPQLERLATQMAAGRYLVFREPETQDESQSPDRSPKQIALLEDGYEGFIHNEDLTNLQAIAGTGYIPQFLTPTEISAKIDDAIAYMQRAMQHPNQYLWGGTVPPDFDCSGLMQAAFVSVGIWLPRDAYQQEAFLEPIALENLQRGDFIFFGNPTKATHVGMHLGEGQYIHSSGQEHGHNGIAISSLSGSDRASLWYAAQLRGAGRVTQCYSPKFC</sequence>
<dbReference type="Gene3D" id="2.30.30.40">
    <property type="entry name" value="SH3 Domains"/>
    <property type="match status" value="1"/>
</dbReference>
<dbReference type="SUPFAM" id="SSF54001">
    <property type="entry name" value="Cysteine proteinases"/>
    <property type="match status" value="1"/>
</dbReference>
<dbReference type="AlphaFoldDB" id="A0AAW9Q9I4"/>
<dbReference type="PROSITE" id="PS51935">
    <property type="entry name" value="NLPC_P60"/>
    <property type="match status" value="1"/>
</dbReference>
<evidence type="ECO:0000313" key="7">
    <source>
        <dbReference type="Proteomes" id="UP001333818"/>
    </source>
</evidence>
<comment type="caution">
    <text evidence="6">The sequence shown here is derived from an EMBL/GenBank/DDBJ whole genome shotgun (WGS) entry which is preliminary data.</text>
</comment>
<dbReference type="InterPro" id="IPR000064">
    <property type="entry name" value="NLP_P60_dom"/>
</dbReference>
<evidence type="ECO:0000313" key="6">
    <source>
        <dbReference type="EMBL" id="MEE3719151.1"/>
    </source>
</evidence>
<evidence type="ECO:0000256" key="3">
    <source>
        <dbReference type="ARBA" id="ARBA00022801"/>
    </source>
</evidence>